<keyword evidence="8" id="KW-0812">Transmembrane</keyword>
<keyword evidence="8" id="KW-0472">Membrane</keyword>
<reference evidence="11" key="1">
    <citation type="submission" date="2025-08" db="UniProtKB">
        <authorList>
            <consortium name="RefSeq"/>
        </authorList>
    </citation>
    <scope>IDENTIFICATION</scope>
    <source>
        <tissue evidence="11">Gonads</tissue>
    </source>
</reference>
<gene>
    <name evidence="11" type="primary">LOC115885172</name>
</gene>
<dbReference type="InParanoid" id="A0A6J2YA87"/>
<evidence type="ECO:0000256" key="8">
    <source>
        <dbReference type="SAM" id="Phobius"/>
    </source>
</evidence>
<dbReference type="InterPro" id="IPR006693">
    <property type="entry name" value="AB_hydrolase_lipase"/>
</dbReference>
<name>A0A6J2YA87_SITOR</name>
<evidence type="ECO:0000256" key="4">
    <source>
        <dbReference type="ARBA" id="ARBA00022963"/>
    </source>
</evidence>
<keyword evidence="5" id="KW-0443">Lipid metabolism</keyword>
<organism evidence="10 11">
    <name type="scientific">Sitophilus oryzae</name>
    <name type="common">Rice weevil</name>
    <name type="synonym">Curculio oryzae</name>
    <dbReference type="NCBI Taxonomy" id="7048"/>
    <lineage>
        <taxon>Eukaryota</taxon>
        <taxon>Metazoa</taxon>
        <taxon>Ecdysozoa</taxon>
        <taxon>Arthropoda</taxon>
        <taxon>Hexapoda</taxon>
        <taxon>Insecta</taxon>
        <taxon>Pterygota</taxon>
        <taxon>Neoptera</taxon>
        <taxon>Endopterygota</taxon>
        <taxon>Coleoptera</taxon>
        <taxon>Polyphaga</taxon>
        <taxon>Cucujiformia</taxon>
        <taxon>Curculionidae</taxon>
        <taxon>Dryophthorinae</taxon>
        <taxon>Sitophilus</taxon>
    </lineage>
</organism>
<dbReference type="Gene3D" id="3.40.50.1820">
    <property type="entry name" value="alpha/beta hydrolase"/>
    <property type="match status" value="1"/>
</dbReference>
<accession>A0A6J2YA87</accession>
<feature type="domain" description="Partial AB-hydrolase lipase" evidence="9">
    <location>
        <begin position="88"/>
        <end position="147"/>
    </location>
</feature>
<evidence type="ECO:0000256" key="2">
    <source>
        <dbReference type="ARBA" id="ARBA00022729"/>
    </source>
</evidence>
<feature type="active site" description="Charge relay system" evidence="7">
    <location>
        <position position="430"/>
    </location>
</feature>
<keyword evidence="8" id="KW-1133">Transmembrane helix</keyword>
<dbReference type="PIRSF" id="PIRSF000862">
    <property type="entry name" value="Steryl_ester_lip"/>
    <property type="match status" value="1"/>
</dbReference>
<dbReference type="Proteomes" id="UP000504635">
    <property type="component" value="Unplaced"/>
</dbReference>
<evidence type="ECO:0000313" key="10">
    <source>
        <dbReference type="Proteomes" id="UP000504635"/>
    </source>
</evidence>
<dbReference type="InterPro" id="IPR029058">
    <property type="entry name" value="AB_hydrolase_fold"/>
</dbReference>
<dbReference type="GO" id="GO:0016788">
    <property type="term" value="F:hydrolase activity, acting on ester bonds"/>
    <property type="evidence" value="ECO:0007669"/>
    <property type="project" value="InterPro"/>
</dbReference>
<evidence type="ECO:0000256" key="6">
    <source>
        <dbReference type="ARBA" id="ARBA00023180"/>
    </source>
</evidence>
<evidence type="ECO:0000256" key="7">
    <source>
        <dbReference type="PIRSR" id="PIRSR000862-1"/>
    </source>
</evidence>
<dbReference type="InterPro" id="IPR025483">
    <property type="entry name" value="Lipase_euk"/>
</dbReference>
<dbReference type="RefSeq" id="XP_030759840.1">
    <property type="nucleotide sequence ID" value="XM_030903980.1"/>
</dbReference>
<keyword evidence="6" id="KW-0325">Glycoprotein</keyword>
<feature type="active site" description="Charge relay system" evidence="7">
    <location>
        <position position="399"/>
    </location>
</feature>
<feature type="active site" description="Nucleophile" evidence="7">
    <location>
        <position position="224"/>
    </location>
</feature>
<evidence type="ECO:0000256" key="3">
    <source>
        <dbReference type="ARBA" id="ARBA00022801"/>
    </source>
</evidence>
<feature type="transmembrane region" description="Helical" evidence="8">
    <location>
        <begin position="54"/>
        <end position="74"/>
    </location>
</feature>
<dbReference type="GO" id="GO:0016042">
    <property type="term" value="P:lipid catabolic process"/>
    <property type="evidence" value="ECO:0007669"/>
    <property type="project" value="UniProtKB-KW"/>
</dbReference>
<dbReference type="Pfam" id="PF04083">
    <property type="entry name" value="Abhydro_lipase"/>
    <property type="match status" value="1"/>
</dbReference>
<dbReference type="SUPFAM" id="SSF53474">
    <property type="entry name" value="alpha/beta-Hydrolases"/>
    <property type="match status" value="1"/>
</dbReference>
<dbReference type="OrthoDB" id="9974421at2759"/>
<evidence type="ECO:0000313" key="11">
    <source>
        <dbReference type="RefSeq" id="XP_030759840.1"/>
    </source>
</evidence>
<protein>
    <submittedName>
        <fullName evidence="11">Lipase 3-like isoform X1</fullName>
    </submittedName>
</protein>
<evidence type="ECO:0000256" key="1">
    <source>
        <dbReference type="ARBA" id="ARBA00010701"/>
    </source>
</evidence>
<proteinExistence type="inferred from homology"/>
<keyword evidence="2" id="KW-0732">Signal</keyword>
<keyword evidence="4" id="KW-0442">Lipid degradation</keyword>
<keyword evidence="10" id="KW-1185">Reference proteome</keyword>
<dbReference type="PANTHER" id="PTHR11005">
    <property type="entry name" value="LYSOSOMAL ACID LIPASE-RELATED"/>
    <property type="match status" value="1"/>
</dbReference>
<dbReference type="FunFam" id="3.40.50.1820:FF:000057">
    <property type="entry name" value="Lipase"/>
    <property type="match status" value="1"/>
</dbReference>
<sequence length="458" mass="53008">MLDQIKKELNGYYDYFDATFEKFFDPIRTYVRNGIFLFLVVVDAVSQTKLYSRVLSIIIFGISFVFFTTIAILIGKKPLDAPNVGLSISDFCEKHNYTLDTETAVTEDGYILSLHRIKVKKYANLTKKPPVFFMHGLTGSSGDFICGGPGKGLAFQLADKGYDVWLGNQRGNTYSRNHIMLEADLDAAFWDFSYHEIAMYDIPTMIDHVINKTKFSKLTYVGMSQGSLTYFIMTSEKPEYNKKIKVANLLAPVFTFYNTKNYLFWLWDLGNFAIEPLMRIFNINELFNRNHFSTEVLRYICIGPHKIANWFCIHFIGKYFMGLSTNDVDYDILPFTLTLYPSGASVKQFLHFVQGRKSGNFSQYDHYDQNQARYNNPSPPLYDISKSTAPVALYYSRGDELINIEKLYHALKKIPNVILKHKVPDNEFNHGDFIISTKVNDMVYYKLIDLIDEYHRKK</sequence>
<evidence type="ECO:0000256" key="5">
    <source>
        <dbReference type="ARBA" id="ARBA00023098"/>
    </source>
</evidence>
<comment type="similarity">
    <text evidence="1">Belongs to the AB hydrolase superfamily. Lipase family.</text>
</comment>
<dbReference type="KEGG" id="soy:115885172"/>
<dbReference type="GeneID" id="115885172"/>
<keyword evidence="3" id="KW-0378">Hydrolase</keyword>
<dbReference type="AlphaFoldDB" id="A0A6J2YA87"/>
<evidence type="ECO:0000259" key="9">
    <source>
        <dbReference type="Pfam" id="PF04083"/>
    </source>
</evidence>